<accession>A0A0U9HS54</accession>
<dbReference type="EC" id="2.7.6.2" evidence="5"/>
<dbReference type="InterPro" id="IPR006282">
    <property type="entry name" value="Thi_PPkinase"/>
</dbReference>
<dbReference type="Pfam" id="PF04265">
    <property type="entry name" value="TPK_B1_binding"/>
    <property type="match status" value="1"/>
</dbReference>
<evidence type="ECO:0000256" key="4">
    <source>
        <dbReference type="ARBA" id="ARBA00022840"/>
    </source>
</evidence>
<keyword evidence="3 7" id="KW-0418">Kinase</keyword>
<proteinExistence type="predicted"/>
<dbReference type="SUPFAM" id="SSF63862">
    <property type="entry name" value="Thiamin pyrophosphokinase, substrate-binding domain"/>
    <property type="match status" value="1"/>
</dbReference>
<dbReference type="Gene3D" id="3.40.50.10240">
    <property type="entry name" value="Thiamin pyrophosphokinase, catalytic domain"/>
    <property type="match status" value="1"/>
</dbReference>
<evidence type="ECO:0000256" key="5">
    <source>
        <dbReference type="NCBIfam" id="TIGR01378"/>
    </source>
</evidence>
<keyword evidence="1" id="KW-0808">Transferase</keyword>
<organism evidence="7">
    <name type="scientific">Tepidanaerobacter syntrophicus</name>
    <dbReference type="NCBI Taxonomy" id="224999"/>
    <lineage>
        <taxon>Bacteria</taxon>
        <taxon>Bacillati</taxon>
        <taxon>Bacillota</taxon>
        <taxon>Clostridia</taxon>
        <taxon>Thermosediminibacterales</taxon>
        <taxon>Tepidanaerobacteraceae</taxon>
        <taxon>Tepidanaerobacter</taxon>
    </lineage>
</organism>
<evidence type="ECO:0000256" key="2">
    <source>
        <dbReference type="ARBA" id="ARBA00022741"/>
    </source>
</evidence>
<dbReference type="Pfam" id="PF04263">
    <property type="entry name" value="TPK_catalytic"/>
    <property type="match status" value="1"/>
</dbReference>
<evidence type="ECO:0000256" key="3">
    <source>
        <dbReference type="ARBA" id="ARBA00022777"/>
    </source>
</evidence>
<dbReference type="GO" id="GO:0004788">
    <property type="term" value="F:thiamine diphosphokinase activity"/>
    <property type="evidence" value="ECO:0007669"/>
    <property type="project" value="UniProtKB-UniRule"/>
</dbReference>
<dbReference type="CDD" id="cd07995">
    <property type="entry name" value="TPK"/>
    <property type="match status" value="1"/>
</dbReference>
<dbReference type="STRING" id="224999.GCA_001485475_01931"/>
<dbReference type="InterPro" id="IPR007371">
    <property type="entry name" value="TPK_catalytic"/>
</dbReference>
<dbReference type="AlphaFoldDB" id="A0A0U9HS54"/>
<evidence type="ECO:0000256" key="1">
    <source>
        <dbReference type="ARBA" id="ARBA00022679"/>
    </source>
</evidence>
<keyword evidence="8" id="KW-1185">Reference proteome</keyword>
<dbReference type="InterPro" id="IPR007373">
    <property type="entry name" value="Thiamin_PyroPKinase_B1-bd"/>
</dbReference>
<dbReference type="GO" id="GO:0009229">
    <property type="term" value="P:thiamine diphosphate biosynthetic process"/>
    <property type="evidence" value="ECO:0007669"/>
    <property type="project" value="InterPro"/>
</dbReference>
<name>A0A0U9HS54_9FIRM</name>
<dbReference type="GO" id="GO:0005524">
    <property type="term" value="F:ATP binding"/>
    <property type="evidence" value="ECO:0007669"/>
    <property type="project" value="UniProtKB-KW"/>
</dbReference>
<evidence type="ECO:0000313" key="8">
    <source>
        <dbReference type="Proteomes" id="UP000062160"/>
    </source>
</evidence>
<evidence type="ECO:0000313" key="7">
    <source>
        <dbReference type="EMBL" id="GAQ25895.1"/>
    </source>
</evidence>
<feature type="domain" description="Thiamin pyrophosphokinase thiamin-binding" evidence="6">
    <location>
        <begin position="146"/>
        <end position="205"/>
    </location>
</feature>
<sequence>MKAVVFTGGEIKNYEKVRKYTVNTDLIICADSGVRHAFSMNVKPDILVGDLDSISCEDRKKIEESGTKIVKFPKEKDYTDTELAICEALKMGTSEVVLLGALGGRPDHSLANIFLMVSFKEKGLKLKLADENWEMFVIDKKVEIPGEKGDILSLIPLTPKVQDVKTGGLYYPLKGETLVMGPARGISNVFVENVATVSIKDGLLLVIKLTEPKS</sequence>
<reference evidence="7" key="1">
    <citation type="journal article" date="2016" name="Genome Announc.">
        <title>Draft Genome Sequence of the Syntrophic Lactate-Degrading Bacterium Tepidanaerobacter syntrophicus JLT.</title>
        <authorList>
            <person name="Matsuura N."/>
            <person name="Ohashi A."/>
            <person name="Tourlousse D.M."/>
            <person name="Sekiguchi Y."/>
        </authorList>
    </citation>
    <scope>NUCLEOTIDE SEQUENCE [LARGE SCALE GENOMIC DNA]</scope>
    <source>
        <strain evidence="7">JL</strain>
    </source>
</reference>
<evidence type="ECO:0000259" key="6">
    <source>
        <dbReference type="SMART" id="SM00983"/>
    </source>
</evidence>
<dbReference type="NCBIfam" id="TIGR01378">
    <property type="entry name" value="thi_PPkinase"/>
    <property type="match status" value="1"/>
</dbReference>
<dbReference type="OrthoDB" id="9804377at2"/>
<keyword evidence="2" id="KW-0547">Nucleotide-binding</keyword>
<keyword evidence="4" id="KW-0067">ATP-binding</keyword>
<dbReference type="RefSeq" id="WP_059033523.1">
    <property type="nucleotide sequence ID" value="NZ_DF977003.1"/>
</dbReference>
<dbReference type="GO" id="GO:0006772">
    <property type="term" value="P:thiamine metabolic process"/>
    <property type="evidence" value="ECO:0007669"/>
    <property type="project" value="UniProtKB-UniRule"/>
</dbReference>
<dbReference type="GO" id="GO:0030975">
    <property type="term" value="F:thiamine binding"/>
    <property type="evidence" value="ECO:0007669"/>
    <property type="project" value="InterPro"/>
</dbReference>
<dbReference type="SMART" id="SM00983">
    <property type="entry name" value="TPK_B1_binding"/>
    <property type="match status" value="1"/>
</dbReference>
<dbReference type="PANTHER" id="PTHR41299">
    <property type="entry name" value="THIAMINE PYROPHOSPHOKINASE"/>
    <property type="match status" value="1"/>
</dbReference>
<dbReference type="Proteomes" id="UP000062160">
    <property type="component" value="Unassembled WGS sequence"/>
</dbReference>
<dbReference type="InterPro" id="IPR036759">
    <property type="entry name" value="TPK_catalytic_sf"/>
</dbReference>
<protein>
    <recommendedName>
        <fullName evidence="5">Thiamine diphosphokinase</fullName>
        <ecNumber evidence="5">2.7.6.2</ecNumber>
    </recommendedName>
</protein>
<dbReference type="SUPFAM" id="SSF63999">
    <property type="entry name" value="Thiamin pyrophosphokinase, catalytic domain"/>
    <property type="match status" value="1"/>
</dbReference>
<dbReference type="GO" id="GO:0016301">
    <property type="term" value="F:kinase activity"/>
    <property type="evidence" value="ECO:0007669"/>
    <property type="project" value="UniProtKB-KW"/>
</dbReference>
<dbReference type="EMBL" id="DF977003">
    <property type="protein sequence ID" value="GAQ25895.1"/>
    <property type="molecule type" value="Genomic_DNA"/>
</dbReference>
<dbReference type="InterPro" id="IPR036371">
    <property type="entry name" value="TPK_B1-bd_sf"/>
</dbReference>
<dbReference type="InterPro" id="IPR053149">
    <property type="entry name" value="TPK"/>
</dbReference>
<dbReference type="PANTHER" id="PTHR41299:SF1">
    <property type="entry name" value="THIAMINE PYROPHOSPHOKINASE"/>
    <property type="match status" value="1"/>
</dbReference>
<gene>
    <name evidence="7" type="ORF">TSYNT_9145</name>
</gene>